<feature type="compositionally biased region" description="Pro residues" evidence="1">
    <location>
        <begin position="334"/>
        <end position="344"/>
    </location>
</feature>
<dbReference type="AlphaFoldDB" id="A0AAE2U2N3"/>
<protein>
    <submittedName>
        <fullName evidence="2">Uncharacterized protein</fullName>
    </submittedName>
</protein>
<proteinExistence type="predicted"/>
<evidence type="ECO:0000313" key="3">
    <source>
        <dbReference type="Proteomes" id="UP000610293"/>
    </source>
</evidence>
<evidence type="ECO:0000313" key="2">
    <source>
        <dbReference type="EMBL" id="MBD8270532.1"/>
    </source>
</evidence>
<gene>
    <name evidence="2" type="ORF">IFU03_12275</name>
</gene>
<accession>A0AAE2U2N3</accession>
<sequence>MNISTVSPWLTAFASQPAEFPIKPPESAPSATGTTPETLTSSTADPYSRENLLAMLSELKRLMDTLQKGMDAEPVTPETPATVATTPPSAVRTDGTQYLSNKRNKQKPDDVLGGLFFSPQVTFRSLTTPHSSHVAGIKLAMQHFGQSPTDIYAQVTPLSTGFNVTMRDGFKLFITHKELDLARESSQLLGNEDMLKDANFLYATLTKRKQLESNDPAEQASYPMTLRNTNNGEHASNVLKLMGLEKHMQEVKSESLGTGQRPGITVVSNGESMLVVDGREDFHGTPSRLRLKKQAYVLSDLPATTRLDGRKEPSIDSRPAPVAPLPPQTNVIPLPTPPGPPSPGAMPDLSSKRGGERPVNIMTAFNDTPRRFGEFRETAAYVDAIKLMMMKFGQSPTDCFQRVAAAGDGYDVTMKDGYEVHISRQEIQRAGQALKLSGDDSEMIKDANFIFAAFTKRHQLEHEDPVTKSDFETALSDAIQNGRHIKPILENIGMIGHMRHVHVSELEGQDTVGFLYGFGLVLGNEKAHQYLPYDGHGYVLDVH</sequence>
<dbReference type="EMBL" id="JACYNJ010000007">
    <property type="protein sequence ID" value="MBD8270532.1"/>
    <property type="molecule type" value="Genomic_DNA"/>
</dbReference>
<name>A0AAE2U2N3_PSEFL</name>
<feature type="compositionally biased region" description="Low complexity" evidence="1">
    <location>
        <begin position="30"/>
        <end position="43"/>
    </location>
</feature>
<feature type="region of interest" description="Disordered" evidence="1">
    <location>
        <begin position="20"/>
        <end position="45"/>
    </location>
</feature>
<organism evidence="2 3">
    <name type="scientific">Pseudomonas fluorescens</name>
    <dbReference type="NCBI Taxonomy" id="294"/>
    <lineage>
        <taxon>Bacteria</taxon>
        <taxon>Pseudomonadati</taxon>
        <taxon>Pseudomonadota</taxon>
        <taxon>Gammaproteobacteria</taxon>
        <taxon>Pseudomonadales</taxon>
        <taxon>Pseudomonadaceae</taxon>
        <taxon>Pseudomonas</taxon>
    </lineage>
</organism>
<dbReference type="RefSeq" id="WP_191955975.1">
    <property type="nucleotide sequence ID" value="NZ_JACYNJ010000007.1"/>
</dbReference>
<dbReference type="Proteomes" id="UP000610293">
    <property type="component" value="Unassembled WGS sequence"/>
</dbReference>
<comment type="caution">
    <text evidence="2">The sequence shown here is derived from an EMBL/GenBank/DDBJ whole genome shotgun (WGS) entry which is preliminary data.</text>
</comment>
<feature type="region of interest" description="Disordered" evidence="1">
    <location>
        <begin position="306"/>
        <end position="356"/>
    </location>
</feature>
<feature type="region of interest" description="Disordered" evidence="1">
    <location>
        <begin position="72"/>
        <end position="95"/>
    </location>
</feature>
<evidence type="ECO:0000256" key="1">
    <source>
        <dbReference type="SAM" id="MobiDB-lite"/>
    </source>
</evidence>
<feature type="compositionally biased region" description="Low complexity" evidence="1">
    <location>
        <begin position="72"/>
        <end position="88"/>
    </location>
</feature>
<reference evidence="2" key="1">
    <citation type="journal article" date="2020" name="FEMS Microbiol. Ecol.">
        <title>Temporal dynamics of bacterial communities during seed development and maturation.</title>
        <authorList>
            <person name="Chesneau G."/>
            <person name="Torres-Cortes G."/>
            <person name="Briand M."/>
            <person name="Darrasse A."/>
            <person name="Preveaux A."/>
            <person name="Marais C."/>
            <person name="Jacques M.A."/>
            <person name="Shade A."/>
            <person name="Barret M."/>
        </authorList>
    </citation>
    <scope>NUCLEOTIDE SEQUENCE</scope>
    <source>
        <strain evidence="2">CFBP13533</strain>
    </source>
</reference>